<protein>
    <recommendedName>
        <fullName evidence="6">F-box domain-containing protein</fullName>
    </recommendedName>
</protein>
<dbReference type="Proteomes" id="UP001188597">
    <property type="component" value="Unassembled WGS sequence"/>
</dbReference>
<dbReference type="AlphaFoldDB" id="A0AA88XM19"/>
<accession>A0AA88XM19</accession>
<dbReference type="EMBL" id="JAVXUP010000039">
    <property type="protein sequence ID" value="KAK3041195.1"/>
    <property type="molecule type" value="Genomic_DNA"/>
</dbReference>
<organism evidence="4 5">
    <name type="scientific">Escallonia herrerae</name>
    <dbReference type="NCBI Taxonomy" id="1293975"/>
    <lineage>
        <taxon>Eukaryota</taxon>
        <taxon>Viridiplantae</taxon>
        <taxon>Streptophyta</taxon>
        <taxon>Embryophyta</taxon>
        <taxon>Tracheophyta</taxon>
        <taxon>Spermatophyta</taxon>
        <taxon>Magnoliopsida</taxon>
        <taxon>eudicotyledons</taxon>
        <taxon>Gunneridae</taxon>
        <taxon>Pentapetalae</taxon>
        <taxon>asterids</taxon>
        <taxon>campanulids</taxon>
        <taxon>Escalloniales</taxon>
        <taxon>Escalloniaceae</taxon>
        <taxon>Escallonia</taxon>
    </lineage>
</organism>
<proteinExistence type="predicted"/>
<dbReference type="GO" id="GO:0004523">
    <property type="term" value="F:RNA-DNA hybrid ribonuclease activity"/>
    <property type="evidence" value="ECO:0007669"/>
    <property type="project" value="InterPro"/>
</dbReference>
<dbReference type="SUPFAM" id="SSF53756">
    <property type="entry name" value="UDP-Glycosyltransferase/glycogen phosphorylase"/>
    <property type="match status" value="1"/>
</dbReference>
<dbReference type="NCBIfam" id="TIGR01640">
    <property type="entry name" value="F_box_assoc_1"/>
    <property type="match status" value="1"/>
</dbReference>
<evidence type="ECO:0000313" key="4">
    <source>
        <dbReference type="EMBL" id="KAK3041195.1"/>
    </source>
</evidence>
<reference evidence="4" key="1">
    <citation type="submission" date="2022-12" db="EMBL/GenBank/DDBJ databases">
        <title>Draft genome assemblies for two species of Escallonia (Escalloniales).</title>
        <authorList>
            <person name="Chanderbali A."/>
            <person name="Dervinis C."/>
            <person name="Anghel I."/>
            <person name="Soltis D."/>
            <person name="Soltis P."/>
            <person name="Zapata F."/>
        </authorList>
    </citation>
    <scope>NUCLEOTIDE SEQUENCE</scope>
    <source>
        <strain evidence="4">UCBG64.0493</strain>
        <tissue evidence="4">Leaf</tissue>
    </source>
</reference>
<dbReference type="InterPro" id="IPR001810">
    <property type="entry name" value="F-box_dom"/>
</dbReference>
<dbReference type="InterPro" id="IPR044730">
    <property type="entry name" value="RNase_H-like_dom_plant"/>
</dbReference>
<sequence length="673" mass="75616">MRNYEMPEHVVEDILSRMRVKDVLRFRVLAKAWCDRIDSPEFVKLHLGRSVGSGAGVSVVHRLGTKLHASNLNSVAKSTRCFLHCREPSELDVIGSCNGLLLMALHYDDKRGVLTLFNPGTRRVRYLPSSNFHCSAQRCSVDYGLGYDSTDEDYKIIEIIQIRPQDSLSRSTRANVYSLTRNSWREVQAFTNNFSAHGPWRCEVGGALHILGRLERGEKVQHPAMAITAFHVRSEKFRDVPLPEYGQDYLDMAVAELGGCLCLACHYKPRRNYRVEVWIMKEYGVGGSWIKLLSFMLHLFGDPIPLPVPVAYSATGDKLLFNCRRLRLFWYDLKNTPDSLDLRPRENSTAHSWCEDECVCVDSLVPLNGRGRVDNCNEVLSYRPNEDEAQSYWLPPQKGWIKVNCAGDWDSRGGTVGVVARDMHGKVMFLIAKRLSCTSAVWAEAAALQEAVLAADDFGLPKVILEFDSKDVIAALNSNLLCCGRGGIEAMLMNVMSKSTCFRNLYFSYVKRSANQAARWLSCQAKVDVISLDGEQRVPRHLKLLCSADAPHEVSGDKNQSDADSHVITAGAVKMYLADANYYHEFRADMASWGLVINSFDELERVYLEYLMKQLGNDRVWAVGPLHPPDDKDRSKPLERGGSSSVLASKIFSWLDTCGDQLVVYVCFGSQAV</sequence>
<feature type="domain" description="RNase H type-1" evidence="3">
    <location>
        <begin position="405"/>
        <end position="522"/>
    </location>
</feature>
<evidence type="ECO:0008006" key="6">
    <source>
        <dbReference type="Google" id="ProtNLM"/>
    </source>
</evidence>
<dbReference type="InterPro" id="IPR006527">
    <property type="entry name" value="F-box-assoc_dom_typ1"/>
</dbReference>
<name>A0AA88XM19_9ASTE</name>
<feature type="domain" description="F-box" evidence="1">
    <location>
        <begin position="5"/>
        <end position="43"/>
    </location>
</feature>
<dbReference type="InterPro" id="IPR002156">
    <property type="entry name" value="RNaseH_domain"/>
</dbReference>
<gene>
    <name evidence="4" type="ORF">RJ639_028455</name>
</gene>
<dbReference type="PANTHER" id="PTHR31672:SF13">
    <property type="entry name" value="F-BOX PROTEIN CPR30-LIKE"/>
    <property type="match status" value="1"/>
</dbReference>
<evidence type="ECO:0000313" key="5">
    <source>
        <dbReference type="Proteomes" id="UP001188597"/>
    </source>
</evidence>
<dbReference type="GO" id="GO:0003676">
    <property type="term" value="F:nucleic acid binding"/>
    <property type="evidence" value="ECO:0007669"/>
    <property type="project" value="InterPro"/>
</dbReference>
<evidence type="ECO:0000259" key="2">
    <source>
        <dbReference type="Pfam" id="PF07734"/>
    </source>
</evidence>
<dbReference type="InterPro" id="IPR017451">
    <property type="entry name" value="F-box-assoc_interact_dom"/>
</dbReference>
<dbReference type="SUPFAM" id="SSF81383">
    <property type="entry name" value="F-box domain"/>
    <property type="match status" value="1"/>
</dbReference>
<dbReference type="Gene3D" id="3.30.420.10">
    <property type="entry name" value="Ribonuclease H-like superfamily/Ribonuclease H"/>
    <property type="match status" value="1"/>
</dbReference>
<evidence type="ECO:0000259" key="1">
    <source>
        <dbReference type="Pfam" id="PF00646"/>
    </source>
</evidence>
<dbReference type="InterPro" id="IPR036047">
    <property type="entry name" value="F-box-like_dom_sf"/>
</dbReference>
<feature type="domain" description="F-box associated beta-propeller type 1" evidence="2">
    <location>
        <begin position="84"/>
        <end position="294"/>
    </location>
</feature>
<keyword evidence="5" id="KW-1185">Reference proteome</keyword>
<dbReference type="CDD" id="cd06222">
    <property type="entry name" value="RNase_H_like"/>
    <property type="match status" value="1"/>
</dbReference>
<dbReference type="InterPro" id="IPR036397">
    <property type="entry name" value="RNaseH_sf"/>
</dbReference>
<evidence type="ECO:0000259" key="3">
    <source>
        <dbReference type="Pfam" id="PF13456"/>
    </source>
</evidence>
<dbReference type="Gene3D" id="3.40.50.2000">
    <property type="entry name" value="Glycogen Phosphorylase B"/>
    <property type="match status" value="2"/>
</dbReference>
<dbReference type="Pfam" id="PF13456">
    <property type="entry name" value="RVT_3"/>
    <property type="match status" value="1"/>
</dbReference>
<dbReference type="Pfam" id="PF00646">
    <property type="entry name" value="F-box"/>
    <property type="match status" value="1"/>
</dbReference>
<dbReference type="InterPro" id="IPR012337">
    <property type="entry name" value="RNaseH-like_sf"/>
</dbReference>
<comment type="caution">
    <text evidence="4">The sequence shown here is derived from an EMBL/GenBank/DDBJ whole genome shotgun (WGS) entry which is preliminary data.</text>
</comment>
<dbReference type="SUPFAM" id="SSF53098">
    <property type="entry name" value="Ribonuclease H-like"/>
    <property type="match status" value="1"/>
</dbReference>
<dbReference type="Pfam" id="PF07734">
    <property type="entry name" value="FBA_1"/>
    <property type="match status" value="1"/>
</dbReference>
<dbReference type="PANTHER" id="PTHR31672">
    <property type="entry name" value="BNACNNG10540D PROTEIN"/>
    <property type="match status" value="1"/>
</dbReference>
<dbReference type="InterPro" id="IPR050796">
    <property type="entry name" value="SCF_F-box_component"/>
</dbReference>